<comment type="caution">
    <text evidence="1">The sequence shown here is derived from an EMBL/GenBank/DDBJ whole genome shotgun (WGS) entry which is preliminary data.</text>
</comment>
<gene>
    <name evidence="1" type="ORF">SDC9_171865</name>
</gene>
<proteinExistence type="predicted"/>
<sequence length="94" mass="10897">MQKSRLYPFSTQKHAHDIEFALNRAHNTMHDMEIGEMQSTPKEYKAVCRHCDELEDLLSAVLDSRDGKVCWLTGKQLSLAREMVAWAYQQRNSA</sequence>
<protein>
    <submittedName>
        <fullName evidence="1">Uncharacterized protein</fullName>
    </submittedName>
</protein>
<evidence type="ECO:0000313" key="1">
    <source>
        <dbReference type="EMBL" id="MPN24466.1"/>
    </source>
</evidence>
<name>A0A645GE89_9ZZZZ</name>
<dbReference type="AlphaFoldDB" id="A0A645GE89"/>
<reference evidence="1" key="1">
    <citation type="submission" date="2019-08" db="EMBL/GenBank/DDBJ databases">
        <authorList>
            <person name="Kucharzyk K."/>
            <person name="Murdoch R.W."/>
            <person name="Higgins S."/>
            <person name="Loffler F."/>
        </authorList>
    </citation>
    <scope>NUCLEOTIDE SEQUENCE</scope>
</reference>
<accession>A0A645GE89</accession>
<organism evidence="1">
    <name type="scientific">bioreactor metagenome</name>
    <dbReference type="NCBI Taxonomy" id="1076179"/>
    <lineage>
        <taxon>unclassified sequences</taxon>
        <taxon>metagenomes</taxon>
        <taxon>ecological metagenomes</taxon>
    </lineage>
</organism>
<dbReference type="EMBL" id="VSSQ01073326">
    <property type="protein sequence ID" value="MPN24466.1"/>
    <property type="molecule type" value="Genomic_DNA"/>
</dbReference>